<dbReference type="InterPro" id="IPR041519">
    <property type="entry name" value="HEPN_RiboL-PSP"/>
</dbReference>
<reference evidence="3" key="1">
    <citation type="submission" date="2015-10" db="EMBL/GenBank/DDBJ databases">
        <authorList>
            <person name="Regsiter A."/>
            <person name="william w."/>
        </authorList>
    </citation>
    <scope>NUCLEOTIDE SEQUENCE [LARGE SCALE GENOMIC DNA]</scope>
</reference>
<gene>
    <name evidence="2" type="ORF">PL9214430191</name>
</gene>
<sequence>MFENLLETSSIKIATVRAMLQTNDRLRAIVFGKQSLNKDPLPENNDFLELAQEFPGEIEWKIYDHCATVMRLYAIYERFVEDLISEWLQLLPELISSYSDLDETIQNTHREGIGRLLIYPKKIRFEDPENQNLSIYYKKVVQGFLAALSDHEKYELLPEIFIFHEQNLRKDALVELFTKAGIEKAWEWIIHHRQIKYFIEQVRGNQNTAEAELKQFIHYRNKAAHGSINEILGIQELLYLADFVEALCQALAELVTYQILLKKVSIGQAQKVGRVTEWFKKQKAAIVIVENITLSVGDKLFLVNEESSYCSLTRIESIQIDSQPRNEVKISSPTEVGLKFNIDTRKGFSLYLIN</sequence>
<name>A0A1J1LIA4_9CYAN</name>
<dbReference type="STRING" id="671072.PL9214430191"/>
<dbReference type="Proteomes" id="UP000184315">
    <property type="component" value="Unassembled WGS sequence"/>
</dbReference>
<dbReference type="AlphaFoldDB" id="A0A1J1LIA4"/>
<accession>A0A1J1LIA4</accession>
<evidence type="ECO:0000313" key="3">
    <source>
        <dbReference type="Proteomes" id="UP000184315"/>
    </source>
</evidence>
<protein>
    <recommendedName>
        <fullName evidence="1">RiboL-PSP-HEPN domain-containing protein</fullName>
    </recommendedName>
</protein>
<dbReference type="EMBL" id="CZDF01000148">
    <property type="protein sequence ID" value="CUR32219.1"/>
    <property type="molecule type" value="Genomic_DNA"/>
</dbReference>
<dbReference type="Pfam" id="PF18735">
    <property type="entry name" value="HEPN_RiboL-PSP"/>
    <property type="match status" value="1"/>
</dbReference>
<dbReference type="RefSeq" id="WP_072718970.1">
    <property type="nucleotide sequence ID" value="NZ_LN889796.1"/>
</dbReference>
<feature type="domain" description="RiboL-PSP-HEPN" evidence="1">
    <location>
        <begin position="51"/>
        <end position="255"/>
    </location>
</feature>
<evidence type="ECO:0000259" key="1">
    <source>
        <dbReference type="Pfam" id="PF18735"/>
    </source>
</evidence>
<organism evidence="2 3">
    <name type="scientific">Planktothrix tepida PCC 9214</name>
    <dbReference type="NCBI Taxonomy" id="671072"/>
    <lineage>
        <taxon>Bacteria</taxon>
        <taxon>Bacillati</taxon>
        <taxon>Cyanobacteriota</taxon>
        <taxon>Cyanophyceae</taxon>
        <taxon>Oscillatoriophycideae</taxon>
        <taxon>Oscillatoriales</taxon>
        <taxon>Microcoleaceae</taxon>
        <taxon>Planktothrix</taxon>
    </lineage>
</organism>
<evidence type="ECO:0000313" key="2">
    <source>
        <dbReference type="EMBL" id="CUR32219.1"/>
    </source>
</evidence>
<proteinExistence type="predicted"/>
<dbReference type="OrthoDB" id="495899at2"/>
<keyword evidence="3" id="KW-1185">Reference proteome</keyword>